<proteinExistence type="predicted"/>
<evidence type="ECO:0000313" key="2">
    <source>
        <dbReference type="Proteomes" id="UP000266391"/>
    </source>
</evidence>
<gene>
    <name evidence="1" type="ORF">DW813_01025</name>
</gene>
<reference evidence="1 2" key="1">
    <citation type="submission" date="2018-08" db="EMBL/GenBank/DDBJ databases">
        <title>A genome reference for cultivated species of the human gut microbiota.</title>
        <authorList>
            <person name="Zou Y."/>
            <person name="Xue W."/>
            <person name="Luo G."/>
        </authorList>
    </citation>
    <scope>NUCLEOTIDE SEQUENCE [LARGE SCALE GENOMIC DNA]</scope>
    <source>
        <strain evidence="1 2">AM32-8LB</strain>
    </source>
</reference>
<dbReference type="Proteomes" id="UP000266391">
    <property type="component" value="Unassembled WGS sequence"/>
</dbReference>
<name>A0A396AJG9_9FIRM</name>
<evidence type="ECO:0000313" key="1">
    <source>
        <dbReference type="EMBL" id="RHD06481.1"/>
    </source>
</evidence>
<comment type="caution">
    <text evidence="1">The sequence shown here is derived from an EMBL/GenBank/DDBJ whole genome shotgun (WGS) entry which is preliminary data.</text>
</comment>
<protein>
    <submittedName>
        <fullName evidence="1">Uncharacterized protein</fullName>
    </submittedName>
</protein>
<organism evidence="1 2">
    <name type="scientific">Roseburia inulinivorans</name>
    <dbReference type="NCBI Taxonomy" id="360807"/>
    <lineage>
        <taxon>Bacteria</taxon>
        <taxon>Bacillati</taxon>
        <taxon>Bacillota</taxon>
        <taxon>Clostridia</taxon>
        <taxon>Lachnospirales</taxon>
        <taxon>Lachnospiraceae</taxon>
        <taxon>Roseburia</taxon>
    </lineage>
</organism>
<dbReference type="EMBL" id="QSIQ01000001">
    <property type="protein sequence ID" value="RHD06481.1"/>
    <property type="molecule type" value="Genomic_DNA"/>
</dbReference>
<dbReference type="AlphaFoldDB" id="A0A396AJG9"/>
<sequence length="98" mass="11217">MSDMLETFVRKGIENEIKTNYPHIQHPAGMYAKIVQVKTDNEKYVYTLKILDKTLNVDNDFPEIPNVKSSIRAQKEDIVAVLLLYGGSDVFVLGRCER</sequence>
<accession>A0A396AJG9</accession>